<dbReference type="RefSeq" id="WP_111355241.1">
    <property type="nucleotide sequence ID" value="NZ_NHSK01000074.1"/>
</dbReference>
<proteinExistence type="predicted"/>
<dbReference type="EMBL" id="NPEU01000006">
    <property type="protein sequence ID" value="RAI41975.1"/>
    <property type="molecule type" value="Genomic_DNA"/>
</dbReference>
<dbReference type="NCBIfam" id="TIGR01537">
    <property type="entry name" value="portal_HK97"/>
    <property type="match status" value="1"/>
</dbReference>
<protein>
    <submittedName>
        <fullName evidence="2">Phage portal protein</fullName>
    </submittedName>
</protein>
<sequence>MSWRKWLFWKTPTEVKAVEFSPELLSAILTGSWGGPAKSGASVSTGSALQVAAWWRGINVIADGIRQLPVEIYRELPDGRGSEPAKDHPLYDVLRHKPNQHQSAADFWGTVLLHAAGAGRSVSYKNTVAGQVRELIPVRPDWAHVETLADMSLRYRVTFENSRSATLEQNEVFHLRGPSWDGVDGLNPVDLGREALGLAMATEESHARFHANGARPSGALVADKAAKALDPAEIDRLRAMFEEKYVGTANAGKPMILQGGLDWKQMQMTGVDAQHLETRKHQVAEIARVLRLWPIMLGLGGDESPTFASALEFMRAHVRFSLQPWLTSIKGAIECQLLTPEERREGYHVKIDTAELLRGSPQERAEAYKAALGTNSSPGWVSINEVREDDGWNPLEGDQFSRPWTPKDYGMDGGTADDQGALADGEFYDENGDPVEPDQIVKVDGEWYEIKRKVSKKPAGGARPDFREELHRRDRGGRFAPKPDANRGAAPSRDYSSYTMDDGALRAGRDAGIWTDEADAKRLVDKMMSGVPVGERLQVTVTRMPSGDIFVRGQSAGARVERSFTRDVEYEAETGRVGYKARHELFSLAPSYQGGGHAKKMLRDAIDEYRARGITAIEAQANIDKGGYVWARLGFRPQARATRLIRSDTLDHVAKSTKLSAAHKKIITDIVNNSSDDDLMFNLAAARGPRGKKIGYSLLAGSNWFGRLDLTNAKAYRRAVRALAS</sequence>
<name>A0A327KWQ9_9BRAD</name>
<dbReference type="InterPro" id="IPR016181">
    <property type="entry name" value="Acyl_CoA_acyltransferase"/>
</dbReference>
<evidence type="ECO:0000256" key="1">
    <source>
        <dbReference type="SAM" id="MobiDB-lite"/>
    </source>
</evidence>
<evidence type="ECO:0000313" key="3">
    <source>
        <dbReference type="Proteomes" id="UP000248863"/>
    </source>
</evidence>
<reference evidence="2 3" key="1">
    <citation type="submission" date="2017-07" db="EMBL/GenBank/DDBJ databases">
        <title>Draft Genome Sequences of Select Purple Nonsulfur Bacteria.</title>
        <authorList>
            <person name="Lasarre B."/>
            <person name="Mckinlay J.B."/>
        </authorList>
    </citation>
    <scope>NUCLEOTIDE SEQUENCE [LARGE SCALE GENOMIC DNA]</scope>
    <source>
        <strain evidence="2 3">DSM 11907</strain>
    </source>
</reference>
<dbReference type="InterPro" id="IPR006944">
    <property type="entry name" value="Phage/GTA_portal"/>
</dbReference>
<comment type="caution">
    <text evidence="2">The sequence shown here is derived from an EMBL/GenBank/DDBJ whole genome shotgun (WGS) entry which is preliminary data.</text>
</comment>
<dbReference type="Proteomes" id="UP000248863">
    <property type="component" value="Unassembled WGS sequence"/>
</dbReference>
<dbReference type="Gene3D" id="3.40.630.30">
    <property type="match status" value="1"/>
</dbReference>
<organism evidence="2 3">
    <name type="scientific">Rhodoplanes elegans</name>
    <dbReference type="NCBI Taxonomy" id="29408"/>
    <lineage>
        <taxon>Bacteria</taxon>
        <taxon>Pseudomonadati</taxon>
        <taxon>Pseudomonadota</taxon>
        <taxon>Alphaproteobacteria</taxon>
        <taxon>Hyphomicrobiales</taxon>
        <taxon>Nitrobacteraceae</taxon>
        <taxon>Rhodoplanes</taxon>
    </lineage>
</organism>
<evidence type="ECO:0000313" key="2">
    <source>
        <dbReference type="EMBL" id="RAI41975.1"/>
    </source>
</evidence>
<dbReference type="Pfam" id="PF04860">
    <property type="entry name" value="Phage_portal"/>
    <property type="match status" value="1"/>
</dbReference>
<keyword evidence="3" id="KW-1185">Reference proteome</keyword>
<dbReference type="SUPFAM" id="SSF55729">
    <property type="entry name" value="Acyl-CoA N-acyltransferases (Nat)"/>
    <property type="match status" value="1"/>
</dbReference>
<accession>A0A327KWQ9</accession>
<gene>
    <name evidence="2" type="ORF">CH338_01340</name>
</gene>
<dbReference type="AlphaFoldDB" id="A0A327KWQ9"/>
<dbReference type="OrthoDB" id="7592047at2"/>
<feature type="region of interest" description="Disordered" evidence="1">
    <location>
        <begin position="454"/>
        <end position="498"/>
    </location>
</feature>
<dbReference type="InterPro" id="IPR006427">
    <property type="entry name" value="Portal_HK97"/>
</dbReference>